<dbReference type="Proteomes" id="UP000246715">
    <property type="component" value="Segment"/>
</dbReference>
<feature type="domain" description="DRBM" evidence="7">
    <location>
        <begin position="224"/>
        <end position="260"/>
    </location>
</feature>
<evidence type="ECO:0000313" key="10">
    <source>
        <dbReference type="Proteomes" id="UP000246715"/>
    </source>
</evidence>
<sequence>MCVINLIKKCQQYTMESVDEPKYDDNWPEGPPSTKSGAMFTSEDIAHLVGMPVGDFGLYVTAFSYNPILEGGETFERLEFLGDSVLGFLIAKYLYDTFPGKNEGILTRIRVKFVSGKFLSKLALNLGLHNYIIMSQKGLYRGWNTNPKILEDAFEALIGAIYLDGGINAAKQFFMTTLARHANIQELLIDSNHKDRLAKHCRRLSLGRPEFVIQFERGGANSLFIVGVHVDGNKFAEGSGTTRKDAEQDACNKALLHMGIGNEYIS</sequence>
<dbReference type="GO" id="GO:0003725">
    <property type="term" value="F:double-stranded RNA binding"/>
    <property type="evidence" value="ECO:0007669"/>
    <property type="project" value="TreeGrafter"/>
</dbReference>
<evidence type="ECO:0000259" key="7">
    <source>
        <dbReference type="PROSITE" id="PS50137"/>
    </source>
</evidence>
<protein>
    <submittedName>
        <fullName evidence="9">Uncharacterized protein M672L</fullName>
    </submittedName>
</protein>
<evidence type="ECO:0000259" key="8">
    <source>
        <dbReference type="PROSITE" id="PS50142"/>
    </source>
</evidence>
<dbReference type="PROSITE" id="PS50142">
    <property type="entry name" value="RNASE_3_2"/>
    <property type="match status" value="1"/>
</dbReference>
<reference evidence="9 10" key="1">
    <citation type="journal article" date="2007" name="Virology">
        <title>Sequence and annotation of the 314-kb MT325 and the 321-kb FR483 viruses that infect Chlorella Pbi.</title>
        <authorList>
            <person name="Fitzgerald L.A."/>
            <person name="Graves M.V."/>
            <person name="Li X."/>
            <person name="Feldblyum T."/>
            <person name="Hartigan J."/>
            <person name="Van Etten J.L."/>
        </authorList>
    </citation>
    <scope>NUCLEOTIDE SEQUENCE [LARGE SCALE GENOMIC DNA]</scope>
    <source>
        <strain evidence="9 10">MT325</strain>
    </source>
</reference>
<dbReference type="SUPFAM" id="SSF69065">
    <property type="entry name" value="RNase III domain-like"/>
    <property type="match status" value="1"/>
</dbReference>
<name>A7IV52_PBCVM</name>
<dbReference type="PANTHER" id="PTHR11207">
    <property type="entry name" value="RIBONUCLEASE III"/>
    <property type="match status" value="1"/>
</dbReference>
<dbReference type="InterPro" id="IPR000999">
    <property type="entry name" value="RNase_III_dom"/>
</dbReference>
<evidence type="ECO:0000313" key="9">
    <source>
        <dbReference type="EMBL" id="ABT14226.1"/>
    </source>
</evidence>
<dbReference type="GO" id="GO:0006364">
    <property type="term" value="P:rRNA processing"/>
    <property type="evidence" value="ECO:0007669"/>
    <property type="project" value="InterPro"/>
</dbReference>
<dbReference type="SMART" id="SM00358">
    <property type="entry name" value="DSRM"/>
    <property type="match status" value="1"/>
</dbReference>
<evidence type="ECO:0000256" key="3">
    <source>
        <dbReference type="ARBA" id="ARBA00022759"/>
    </source>
</evidence>
<feature type="domain" description="RNase III" evidence="8">
    <location>
        <begin position="42"/>
        <end position="166"/>
    </location>
</feature>
<evidence type="ECO:0000256" key="6">
    <source>
        <dbReference type="PROSITE-ProRule" id="PRU00266"/>
    </source>
</evidence>
<dbReference type="InterPro" id="IPR036389">
    <property type="entry name" value="RNase_III_sf"/>
</dbReference>
<comment type="similarity">
    <text evidence="1">Belongs to the ribonuclease III family.</text>
</comment>
<evidence type="ECO:0000256" key="4">
    <source>
        <dbReference type="ARBA" id="ARBA00022801"/>
    </source>
</evidence>
<dbReference type="PROSITE" id="PS00517">
    <property type="entry name" value="RNASE_3_1"/>
    <property type="match status" value="1"/>
</dbReference>
<evidence type="ECO:0000256" key="5">
    <source>
        <dbReference type="ARBA" id="ARBA00022884"/>
    </source>
</evidence>
<dbReference type="Pfam" id="PF00636">
    <property type="entry name" value="Ribonuclease_3"/>
    <property type="match status" value="1"/>
</dbReference>
<dbReference type="SMART" id="SM00535">
    <property type="entry name" value="RIBOc"/>
    <property type="match status" value="1"/>
</dbReference>
<dbReference type="Gene3D" id="3.30.160.20">
    <property type="match status" value="1"/>
</dbReference>
<dbReference type="EMBL" id="DQ491001">
    <property type="protein sequence ID" value="ABT14226.1"/>
    <property type="molecule type" value="Genomic_DNA"/>
</dbReference>
<gene>
    <name evidence="9" type="primary">M672L</name>
    <name evidence="9" type="ORF">MT325_M672L</name>
</gene>
<dbReference type="CDD" id="cd10845">
    <property type="entry name" value="DSRM_RNAse_III_family"/>
    <property type="match status" value="1"/>
</dbReference>
<keyword evidence="2" id="KW-0540">Nuclease</keyword>
<evidence type="ECO:0000256" key="2">
    <source>
        <dbReference type="ARBA" id="ARBA00022722"/>
    </source>
</evidence>
<dbReference type="PROSITE" id="PS50137">
    <property type="entry name" value="DS_RBD"/>
    <property type="match status" value="1"/>
</dbReference>
<dbReference type="GO" id="GO:0010468">
    <property type="term" value="P:regulation of gene expression"/>
    <property type="evidence" value="ECO:0007669"/>
    <property type="project" value="TreeGrafter"/>
</dbReference>
<dbReference type="Pfam" id="PF00035">
    <property type="entry name" value="dsrm"/>
    <property type="match status" value="1"/>
</dbReference>
<dbReference type="SUPFAM" id="SSF54768">
    <property type="entry name" value="dsRNA-binding domain-like"/>
    <property type="match status" value="1"/>
</dbReference>
<dbReference type="HAMAP" id="MF_00104">
    <property type="entry name" value="RNase_III"/>
    <property type="match status" value="1"/>
</dbReference>
<keyword evidence="3" id="KW-0255">Endonuclease</keyword>
<organism evidence="9 10">
    <name type="scientific">Paramecium bursaria Chlorella virus MT325</name>
    <name type="common">PBCV-MT325</name>
    <dbReference type="NCBI Taxonomy" id="346932"/>
    <lineage>
        <taxon>Viruses</taxon>
        <taxon>Varidnaviria</taxon>
        <taxon>Bamfordvirae</taxon>
        <taxon>Nucleocytoviricota</taxon>
        <taxon>Megaviricetes</taxon>
        <taxon>Algavirales</taxon>
        <taxon>Phycodnaviridae</taxon>
        <taxon>Chlorovirus</taxon>
        <taxon>Chlorovirus conductrix</taxon>
        <taxon>Paramecium bursaria Chlorella virus A1</taxon>
    </lineage>
</organism>
<dbReference type="InterPro" id="IPR011907">
    <property type="entry name" value="RNase_III"/>
</dbReference>
<dbReference type="GO" id="GO:0004525">
    <property type="term" value="F:ribonuclease III activity"/>
    <property type="evidence" value="ECO:0007669"/>
    <property type="project" value="InterPro"/>
</dbReference>
<accession>A7IV52</accession>
<organismHost>
    <name type="scientific">Paramecium bursaria</name>
    <dbReference type="NCBI Taxonomy" id="74790"/>
</organismHost>
<dbReference type="PANTHER" id="PTHR11207:SF0">
    <property type="entry name" value="RIBONUCLEASE 3"/>
    <property type="match status" value="1"/>
</dbReference>
<keyword evidence="4" id="KW-0378">Hydrolase</keyword>
<evidence type="ECO:0000256" key="1">
    <source>
        <dbReference type="ARBA" id="ARBA00010183"/>
    </source>
</evidence>
<dbReference type="CDD" id="cd00593">
    <property type="entry name" value="RIBOc"/>
    <property type="match status" value="1"/>
</dbReference>
<dbReference type="Gene3D" id="1.10.1520.10">
    <property type="entry name" value="Ribonuclease III domain"/>
    <property type="match status" value="1"/>
</dbReference>
<dbReference type="InterPro" id="IPR014720">
    <property type="entry name" value="dsRBD_dom"/>
</dbReference>
<keyword evidence="5 6" id="KW-0694">RNA-binding</keyword>
<proteinExistence type="inferred from homology"/>